<dbReference type="SUPFAM" id="SSF53474">
    <property type="entry name" value="alpha/beta-Hydrolases"/>
    <property type="match status" value="1"/>
</dbReference>
<dbReference type="Proteomes" id="UP000224634">
    <property type="component" value="Unassembled WGS sequence"/>
</dbReference>
<dbReference type="InterPro" id="IPR019431">
    <property type="entry name" value="DUF2417"/>
</dbReference>
<reference evidence="3 4" key="1">
    <citation type="submission" date="2017-10" db="EMBL/GenBank/DDBJ databases">
        <title>Comparative genomics in systemic dimorphic fungi from Ajellomycetaceae.</title>
        <authorList>
            <person name="Munoz J.F."/>
            <person name="Mcewen J.G."/>
            <person name="Clay O.K."/>
            <person name="Cuomo C.A."/>
        </authorList>
    </citation>
    <scope>NUCLEOTIDE SEQUENCE [LARGE SCALE GENOMIC DNA]</scope>
    <source>
        <strain evidence="3 4">UAMH7299</strain>
    </source>
</reference>
<keyword evidence="2" id="KW-0472">Membrane</keyword>
<evidence type="ECO:0008006" key="5">
    <source>
        <dbReference type="Google" id="ProtNLM"/>
    </source>
</evidence>
<dbReference type="Pfam" id="PF10329">
    <property type="entry name" value="DUF2417"/>
    <property type="match status" value="1"/>
</dbReference>
<feature type="transmembrane region" description="Helical" evidence="2">
    <location>
        <begin position="135"/>
        <end position="157"/>
    </location>
</feature>
<feature type="compositionally biased region" description="Basic and acidic residues" evidence="1">
    <location>
        <begin position="23"/>
        <end position="42"/>
    </location>
</feature>
<dbReference type="EMBL" id="PDNA01000026">
    <property type="protein sequence ID" value="PGH23283.1"/>
    <property type="molecule type" value="Genomic_DNA"/>
</dbReference>
<keyword evidence="2" id="KW-1133">Transmembrane helix</keyword>
<sequence>MVSLWRSNDRGGTGDNGAAQSRDQAHDEEEYHGGHQPDERSRLLPRGEGGYLSPDDPAVSPYNLFGIRALRFFSVVFLCISFVWWVILLVSIFVSPPMMHSRGSGFFDFSYTTLAVGNIMVALVFFSVPSTPMTIWGATMTLFLAVNAIIILAVPRLRVEEGWVGVASAVWATLIAAYLLFQTRCVGWGKREEEQRLTGREETRRSLREWLAVLLETVIMTITVLIPILLMSTLILRARDASLAAPGSKYYVDNRKYEVHLNCIGEIRKNSSSSDQPPTVLLEGGEMPVEHSFQGWVHDAYRNGTIDRYCYWDRPGMAWSDNAPSPHSAGMSADALSEALALAEEDGPWVVVSAGVGGIYSRIFASRHSHDVKGIMLIDALHEDLLSDLGNPGHGFLLWIRGILSPLGLDRLAGAIFRGRTREDRVFGKRAYQGGKYIKGRLQENLVADTMTKSEISSARNIQTPSMRLVVVSSDIETRKSERWADKQKDLTKITNNLLAWDVAKGAPHEVWQTLKGRTLLEKRLKELVKKS</sequence>
<feature type="transmembrane region" description="Helical" evidence="2">
    <location>
        <begin position="106"/>
        <end position="128"/>
    </location>
</feature>
<gene>
    <name evidence="3" type="ORF">AJ80_02699</name>
</gene>
<name>A0A2B7YQM2_POLH7</name>
<dbReference type="AlphaFoldDB" id="A0A2B7YQM2"/>
<dbReference type="OrthoDB" id="164921at2759"/>
<feature type="transmembrane region" description="Helical" evidence="2">
    <location>
        <begin position="72"/>
        <end position="94"/>
    </location>
</feature>
<feature type="transmembrane region" description="Helical" evidence="2">
    <location>
        <begin position="163"/>
        <end position="181"/>
    </location>
</feature>
<keyword evidence="4" id="KW-1185">Reference proteome</keyword>
<protein>
    <recommendedName>
        <fullName evidence="5">Mitochondrial integral membrane protein</fullName>
    </recommendedName>
</protein>
<accession>A0A2B7YQM2</accession>
<evidence type="ECO:0000256" key="2">
    <source>
        <dbReference type="SAM" id="Phobius"/>
    </source>
</evidence>
<dbReference type="STRING" id="1447883.A0A2B7YQM2"/>
<organism evidence="3 4">
    <name type="scientific">Polytolypa hystricis (strain UAMH7299)</name>
    <dbReference type="NCBI Taxonomy" id="1447883"/>
    <lineage>
        <taxon>Eukaryota</taxon>
        <taxon>Fungi</taxon>
        <taxon>Dikarya</taxon>
        <taxon>Ascomycota</taxon>
        <taxon>Pezizomycotina</taxon>
        <taxon>Eurotiomycetes</taxon>
        <taxon>Eurotiomycetidae</taxon>
        <taxon>Onygenales</taxon>
        <taxon>Onygenales incertae sedis</taxon>
        <taxon>Polytolypa</taxon>
    </lineage>
</organism>
<dbReference type="Gene3D" id="3.40.50.1820">
    <property type="entry name" value="alpha/beta hydrolase"/>
    <property type="match status" value="1"/>
</dbReference>
<evidence type="ECO:0000256" key="1">
    <source>
        <dbReference type="SAM" id="MobiDB-lite"/>
    </source>
</evidence>
<comment type="caution">
    <text evidence="3">The sequence shown here is derived from an EMBL/GenBank/DDBJ whole genome shotgun (WGS) entry which is preliminary data.</text>
</comment>
<proteinExistence type="predicted"/>
<dbReference type="InterPro" id="IPR029058">
    <property type="entry name" value="AB_hydrolase_fold"/>
</dbReference>
<keyword evidence="2" id="KW-0812">Transmembrane</keyword>
<feature type="transmembrane region" description="Helical" evidence="2">
    <location>
        <begin position="210"/>
        <end position="236"/>
    </location>
</feature>
<feature type="region of interest" description="Disordered" evidence="1">
    <location>
        <begin position="1"/>
        <end position="47"/>
    </location>
</feature>
<evidence type="ECO:0000313" key="4">
    <source>
        <dbReference type="Proteomes" id="UP000224634"/>
    </source>
</evidence>
<evidence type="ECO:0000313" key="3">
    <source>
        <dbReference type="EMBL" id="PGH23283.1"/>
    </source>
</evidence>